<gene>
    <name evidence="1" type="ORF">CAMP_LOCUS9367</name>
</gene>
<name>A0A9P1ILD7_9PELO</name>
<dbReference type="InterPro" id="IPR013320">
    <property type="entry name" value="ConA-like_dom_sf"/>
</dbReference>
<dbReference type="Gene3D" id="2.60.120.200">
    <property type="match status" value="1"/>
</dbReference>
<dbReference type="SUPFAM" id="SSF49899">
    <property type="entry name" value="Concanavalin A-like lectins/glucanases"/>
    <property type="match status" value="1"/>
</dbReference>
<dbReference type="EMBL" id="CANHGI010000003">
    <property type="protein sequence ID" value="CAI5446730.1"/>
    <property type="molecule type" value="Genomic_DNA"/>
</dbReference>
<comment type="caution">
    <text evidence="1">The sequence shown here is derived from an EMBL/GenBank/DDBJ whole genome shotgun (WGS) entry which is preliminary data.</text>
</comment>
<evidence type="ECO:0000313" key="2">
    <source>
        <dbReference type="Proteomes" id="UP001152747"/>
    </source>
</evidence>
<dbReference type="Proteomes" id="UP001152747">
    <property type="component" value="Unassembled WGS sequence"/>
</dbReference>
<evidence type="ECO:0008006" key="3">
    <source>
        <dbReference type="Google" id="ProtNLM"/>
    </source>
</evidence>
<dbReference type="AlphaFoldDB" id="A0A9P1ILD7"/>
<dbReference type="OrthoDB" id="5853260at2759"/>
<sequence length="448" mass="50189">MTCTNFDANCRWRNVDGVFVDELDWYQGSGELDEARLAVATATHVMPDGAYAIAATDMVQFAGVKAVLVSDTISCQIGDGEIRFMYWTSPEVQLKVCVKKMAKVYPDFDFCSAPIDKNDPGPVFVTIPDQGPVPFQIYIIADHFTFNSENLKGGFAIIDSIEYYAKMCDSSTQTHDPDSRSIPLIPLAESNDFNGVEDEKVTQKRSYFENPTVAPFHLGVPMGVDSKTGIFDFSSERDRERKPLLTSMVKLHAPTSHAASAEQRLTFDDSDNRVEDEDIVSTVCEAIVCSFNQTETCTNMVHQSAWLISNEPIGNLLTGIRGDASILPYNPNGSFAYVSGPHDQIRLQTIPFTVDRSVTIVFSYYKADKISHLQAILKPADSAERIVFDSPKITKNSRRWFRESLQVPAGNYDYLIFRVKNLRANTFIGIDEMFVVDDRRKSFCFTAH</sequence>
<keyword evidence="2" id="KW-1185">Reference proteome</keyword>
<protein>
    <recommendedName>
        <fullName evidence="3">MAM domain-containing protein</fullName>
    </recommendedName>
</protein>
<evidence type="ECO:0000313" key="1">
    <source>
        <dbReference type="EMBL" id="CAI5446730.1"/>
    </source>
</evidence>
<accession>A0A9P1ILD7</accession>
<proteinExistence type="predicted"/>
<reference evidence="1" key="1">
    <citation type="submission" date="2022-11" db="EMBL/GenBank/DDBJ databases">
        <authorList>
            <person name="Kikuchi T."/>
        </authorList>
    </citation>
    <scope>NUCLEOTIDE SEQUENCE</scope>
    <source>
        <strain evidence="1">PS1010</strain>
    </source>
</reference>
<organism evidence="1 2">
    <name type="scientific">Caenorhabditis angaria</name>
    <dbReference type="NCBI Taxonomy" id="860376"/>
    <lineage>
        <taxon>Eukaryota</taxon>
        <taxon>Metazoa</taxon>
        <taxon>Ecdysozoa</taxon>
        <taxon>Nematoda</taxon>
        <taxon>Chromadorea</taxon>
        <taxon>Rhabditida</taxon>
        <taxon>Rhabditina</taxon>
        <taxon>Rhabditomorpha</taxon>
        <taxon>Rhabditoidea</taxon>
        <taxon>Rhabditidae</taxon>
        <taxon>Peloderinae</taxon>
        <taxon>Caenorhabditis</taxon>
    </lineage>
</organism>